<reference evidence="1 2" key="1">
    <citation type="submission" date="2019-05" db="EMBL/GenBank/DDBJ databases">
        <title>Another draft genome of Portunus trituberculatus and its Hox gene families provides insights of decapod evolution.</title>
        <authorList>
            <person name="Jeong J.-H."/>
            <person name="Song I."/>
            <person name="Kim S."/>
            <person name="Choi T."/>
            <person name="Kim D."/>
            <person name="Ryu S."/>
            <person name="Kim W."/>
        </authorList>
    </citation>
    <scope>NUCLEOTIDE SEQUENCE [LARGE SCALE GENOMIC DNA]</scope>
    <source>
        <tissue evidence="1">Muscle</tissue>
    </source>
</reference>
<accession>A0A5B7GER0</accession>
<dbReference type="EMBL" id="VSRR010013459">
    <property type="protein sequence ID" value="MPC55813.1"/>
    <property type="molecule type" value="Genomic_DNA"/>
</dbReference>
<name>A0A5B7GER0_PORTR</name>
<protein>
    <submittedName>
        <fullName evidence="1">Uncharacterized protein</fullName>
    </submittedName>
</protein>
<organism evidence="1 2">
    <name type="scientific">Portunus trituberculatus</name>
    <name type="common">Swimming crab</name>
    <name type="synonym">Neptunus trituberculatus</name>
    <dbReference type="NCBI Taxonomy" id="210409"/>
    <lineage>
        <taxon>Eukaryota</taxon>
        <taxon>Metazoa</taxon>
        <taxon>Ecdysozoa</taxon>
        <taxon>Arthropoda</taxon>
        <taxon>Crustacea</taxon>
        <taxon>Multicrustacea</taxon>
        <taxon>Malacostraca</taxon>
        <taxon>Eumalacostraca</taxon>
        <taxon>Eucarida</taxon>
        <taxon>Decapoda</taxon>
        <taxon>Pleocyemata</taxon>
        <taxon>Brachyura</taxon>
        <taxon>Eubrachyura</taxon>
        <taxon>Portunoidea</taxon>
        <taxon>Portunidae</taxon>
        <taxon>Portuninae</taxon>
        <taxon>Portunus</taxon>
    </lineage>
</organism>
<gene>
    <name evidence="1" type="ORF">E2C01_049758</name>
</gene>
<dbReference type="AlphaFoldDB" id="A0A5B7GER0"/>
<evidence type="ECO:0000313" key="1">
    <source>
        <dbReference type="EMBL" id="MPC55813.1"/>
    </source>
</evidence>
<sequence>MKTSLKPPKSFHYSLLSQDNALKRLIMRVNGNEAGWVGGWAVLDNGKASTVTDHRAWDEWINGAQQD</sequence>
<comment type="caution">
    <text evidence="1">The sequence shown here is derived from an EMBL/GenBank/DDBJ whole genome shotgun (WGS) entry which is preliminary data.</text>
</comment>
<keyword evidence="2" id="KW-1185">Reference proteome</keyword>
<dbReference type="Proteomes" id="UP000324222">
    <property type="component" value="Unassembled WGS sequence"/>
</dbReference>
<proteinExistence type="predicted"/>
<evidence type="ECO:0000313" key="2">
    <source>
        <dbReference type="Proteomes" id="UP000324222"/>
    </source>
</evidence>